<dbReference type="EMBL" id="OU892285">
    <property type="protein sequence ID" value="CAG9773300.1"/>
    <property type="molecule type" value="Genomic_DNA"/>
</dbReference>
<dbReference type="AlphaFoldDB" id="A0A9N9QS56"/>
<feature type="compositionally biased region" description="Polar residues" evidence="1">
    <location>
        <begin position="43"/>
        <end position="54"/>
    </location>
</feature>
<gene>
    <name evidence="2" type="ORF">CEUTPL_LOCUS13697</name>
</gene>
<keyword evidence="3" id="KW-1185">Reference proteome</keyword>
<name>A0A9N9QS56_9CUCU</name>
<evidence type="ECO:0000256" key="1">
    <source>
        <dbReference type="SAM" id="MobiDB-lite"/>
    </source>
</evidence>
<sequence length="136" mass="15844">MPHCEVLFNQLQKRGIDLILVKNYIDSFTTSIQNVRDKILNETSSEMPSSSTLNAKRPRKNGDSNRQVALEVCDIITSEIKHRFSFSDHLVIAQLFYSDQFEQYKDNFPEHILKSVKQNFSSVNFLKLKTELKVIY</sequence>
<protein>
    <submittedName>
        <fullName evidence="2">Uncharacterized protein</fullName>
    </submittedName>
</protein>
<feature type="region of interest" description="Disordered" evidence="1">
    <location>
        <begin position="43"/>
        <end position="62"/>
    </location>
</feature>
<reference evidence="2" key="1">
    <citation type="submission" date="2022-01" db="EMBL/GenBank/DDBJ databases">
        <authorList>
            <person name="King R."/>
        </authorList>
    </citation>
    <scope>NUCLEOTIDE SEQUENCE</scope>
</reference>
<dbReference type="OrthoDB" id="6725296at2759"/>
<organism evidence="2 3">
    <name type="scientific">Ceutorhynchus assimilis</name>
    <name type="common">cabbage seed weevil</name>
    <dbReference type="NCBI Taxonomy" id="467358"/>
    <lineage>
        <taxon>Eukaryota</taxon>
        <taxon>Metazoa</taxon>
        <taxon>Ecdysozoa</taxon>
        <taxon>Arthropoda</taxon>
        <taxon>Hexapoda</taxon>
        <taxon>Insecta</taxon>
        <taxon>Pterygota</taxon>
        <taxon>Neoptera</taxon>
        <taxon>Endopterygota</taxon>
        <taxon>Coleoptera</taxon>
        <taxon>Polyphaga</taxon>
        <taxon>Cucujiformia</taxon>
        <taxon>Curculionidae</taxon>
        <taxon>Ceutorhynchinae</taxon>
        <taxon>Ceutorhynchus</taxon>
    </lineage>
</organism>
<accession>A0A9N9QS56</accession>
<dbReference type="Proteomes" id="UP001152799">
    <property type="component" value="Chromosome 9"/>
</dbReference>
<evidence type="ECO:0000313" key="2">
    <source>
        <dbReference type="EMBL" id="CAG9773300.1"/>
    </source>
</evidence>
<proteinExistence type="predicted"/>
<evidence type="ECO:0000313" key="3">
    <source>
        <dbReference type="Proteomes" id="UP001152799"/>
    </source>
</evidence>